<dbReference type="AlphaFoldDB" id="A0A1L6JCQ5"/>
<evidence type="ECO:0000313" key="3">
    <source>
        <dbReference type="Proteomes" id="UP000185161"/>
    </source>
</evidence>
<reference evidence="2 4" key="3">
    <citation type="submission" date="2018-07" db="EMBL/GenBank/DDBJ databases">
        <title>Genomic and Epidemiologic Investigation of an Indolent Hospital Outbreak.</title>
        <authorList>
            <person name="Johnson R.C."/>
            <person name="Deming C."/>
            <person name="Conlan S."/>
            <person name="Zellmer C.J."/>
            <person name="Michelin A.V."/>
            <person name="Lee-Lin S."/>
            <person name="Thomas P.J."/>
            <person name="Park M."/>
            <person name="Weingarten R.A."/>
            <person name="Less J."/>
            <person name="Dekker J.P."/>
            <person name="Frank K.M."/>
            <person name="Musser K.A."/>
            <person name="Mcquiston J.R."/>
            <person name="Henderson D.K."/>
            <person name="Lau A.F."/>
            <person name="Palmore T.N."/>
            <person name="Segre J.A."/>
        </authorList>
    </citation>
    <scope>NUCLEOTIDE SEQUENCE [LARGE SCALE GENOMIC DNA]</scope>
    <source>
        <strain evidence="2 4">SK-NIH.Env10_0317</strain>
    </source>
</reference>
<dbReference type="Proteomes" id="UP000185161">
    <property type="component" value="Chromosome"/>
</dbReference>
<evidence type="ECO:0000313" key="2">
    <source>
        <dbReference type="EMBL" id="RSV06297.1"/>
    </source>
</evidence>
<dbReference type="GO" id="GO:0009116">
    <property type="term" value="P:nucleoside metabolic process"/>
    <property type="evidence" value="ECO:0007669"/>
    <property type="project" value="InterPro"/>
</dbReference>
<dbReference type="OrthoDB" id="3078193at2"/>
<evidence type="ECO:0000313" key="4">
    <source>
        <dbReference type="Proteomes" id="UP000286681"/>
    </source>
</evidence>
<dbReference type="STRING" id="93064.BRX40_15815"/>
<dbReference type="RefSeq" id="WP_075152254.1">
    <property type="nucleotide sequence ID" value="NZ_CP018820.1"/>
</dbReference>
<keyword evidence="3" id="KW-1185">Reference proteome</keyword>
<dbReference type="Proteomes" id="UP000286681">
    <property type="component" value="Unassembled WGS sequence"/>
</dbReference>
<accession>A0A1L6JCQ5</accession>
<organism evidence="1 3">
    <name type="scientific">Sphingomonas koreensis</name>
    <dbReference type="NCBI Taxonomy" id="93064"/>
    <lineage>
        <taxon>Bacteria</taxon>
        <taxon>Pseudomonadati</taxon>
        <taxon>Pseudomonadota</taxon>
        <taxon>Alphaproteobacteria</taxon>
        <taxon>Sphingomonadales</taxon>
        <taxon>Sphingomonadaceae</taxon>
        <taxon>Sphingomonas</taxon>
    </lineage>
</organism>
<name>A0A1L6JCQ5_9SPHN</name>
<dbReference type="EMBL" id="QQWO01000003">
    <property type="protein sequence ID" value="RSV06297.1"/>
    <property type="molecule type" value="Genomic_DNA"/>
</dbReference>
<evidence type="ECO:0000313" key="1">
    <source>
        <dbReference type="EMBL" id="APR53694.1"/>
    </source>
</evidence>
<dbReference type="KEGG" id="skr:BRX40_15815"/>
<protein>
    <recommendedName>
        <fullName evidence="5">Nucleoside phosphorylase domain-containing protein</fullName>
    </recommendedName>
</protein>
<proteinExistence type="predicted"/>
<dbReference type="EMBL" id="CP018820">
    <property type="protein sequence ID" value="APR53694.1"/>
    <property type="molecule type" value="Genomic_DNA"/>
</dbReference>
<dbReference type="Gene3D" id="3.40.50.1580">
    <property type="entry name" value="Nucleoside phosphorylase domain"/>
    <property type="match status" value="1"/>
</dbReference>
<reference evidence="3" key="2">
    <citation type="submission" date="2016-12" db="EMBL/GenBank/DDBJ databases">
        <title>Whole genome sequencing of Sphingomonas sp. ABOJV.</title>
        <authorList>
            <person name="Conlan S."/>
            <person name="Thomas P.J."/>
            <person name="Mullikin J."/>
            <person name="Palmore T.N."/>
            <person name="Frank K.M."/>
            <person name="Segre J.A."/>
        </authorList>
    </citation>
    <scope>NUCLEOTIDE SEQUENCE [LARGE SCALE GENOMIC DNA]</scope>
    <source>
        <strain evidence="3">ABOJV</strain>
    </source>
</reference>
<evidence type="ECO:0008006" key="5">
    <source>
        <dbReference type="Google" id="ProtNLM"/>
    </source>
</evidence>
<dbReference type="GO" id="GO:0003824">
    <property type="term" value="F:catalytic activity"/>
    <property type="evidence" value="ECO:0007669"/>
    <property type="project" value="InterPro"/>
</dbReference>
<dbReference type="InterPro" id="IPR035994">
    <property type="entry name" value="Nucleoside_phosphorylase_sf"/>
</dbReference>
<sequence length="406" mass="44943">MPQPQRPDFAREIIDFGLDDSDFSPAPLAATPFLDLGLPWPAGARPVPEPWGPGEMPQPGDELPEADVLVVTWTVAEHEALADVLTPGFGRNSWARYARRFQDHYEPQIRDGAPSRKVRRLGSYFRTTIAGKRILCFKSELHLNQDGKRTAPGKATLPVRDLFEQMIDEVKPSLVITVGTAGATFAPDDTLSVGGMNCPPHELGDVVITRGAKFRLSREFAQEDFAHDAYRCDTFTIPTARLAAARALLAHHADKLVEPGFGPPHTKYDWPQGGSLPGFANTPDFKIDGVDFPAFHPILTTDFFEFGTSTNRLWEQGCGVEMGDAVLGLVVETRKAEGRPAPDWLVIRNASDPQINGRLPNRETPGIPPELRRSLDMQAHWAVWYYETYGYWTSVNSAIAVWAMVA</sequence>
<reference evidence="1" key="1">
    <citation type="submission" date="2016-12" db="EMBL/GenBank/DDBJ databases">
        <title>Whole genome sequencing of Sphingomonas koreensis.</title>
        <authorList>
            <person name="Conlan S."/>
            <person name="Thomas P.J."/>
            <person name="Mullikin J."/>
            <person name="Palmore T.N."/>
            <person name="Frank K.M."/>
            <person name="Segre J.A."/>
        </authorList>
    </citation>
    <scope>NUCLEOTIDE SEQUENCE</scope>
    <source>
        <strain evidence="1">ABOJV</strain>
    </source>
</reference>
<dbReference type="GeneID" id="44134029"/>
<gene>
    <name evidence="1" type="ORF">BRX40_15815</name>
    <name evidence="2" type="ORF">CA257_05180</name>
</gene>